<protein>
    <submittedName>
        <fullName evidence="1">Uncharacterized protein</fullName>
    </submittedName>
</protein>
<sequence length="90" mass="10711">MRRALCLRSKLEYADWIIYSPWWLEKGVRWGFEKPRPHCGNWYLRSISRASLPPCVDLVFFLPSVSGCWSSYNVNLISIVRFPFEHGRFD</sequence>
<name>A0AAI9TFC2_PENTH</name>
<gene>
    <name evidence="1" type="ORF">VN97_g7617</name>
</gene>
<evidence type="ECO:0000313" key="2">
    <source>
        <dbReference type="Proteomes" id="UP001227192"/>
    </source>
</evidence>
<comment type="caution">
    <text evidence="1">The sequence shown here is derived from an EMBL/GenBank/DDBJ whole genome shotgun (WGS) entry which is preliminary data.</text>
</comment>
<dbReference type="EMBL" id="LACB01000249">
    <property type="protein sequence ID" value="KAJ9485733.1"/>
    <property type="molecule type" value="Genomic_DNA"/>
</dbReference>
<dbReference type="AlphaFoldDB" id="A0AAI9TFC2"/>
<reference evidence="1" key="1">
    <citation type="submission" date="2015-06" db="EMBL/GenBank/DDBJ databases">
        <authorList>
            <person name="Nguyen H."/>
        </authorList>
    </citation>
    <scope>NUCLEOTIDE SEQUENCE</scope>
    <source>
        <strain evidence="1">DAOM 180753</strain>
    </source>
</reference>
<evidence type="ECO:0000313" key="1">
    <source>
        <dbReference type="EMBL" id="KAJ9485733.1"/>
    </source>
</evidence>
<keyword evidence="2" id="KW-1185">Reference proteome</keyword>
<dbReference type="Proteomes" id="UP001227192">
    <property type="component" value="Unassembled WGS sequence"/>
</dbReference>
<organism evidence="1 2">
    <name type="scientific">Penicillium thymicola</name>
    <dbReference type="NCBI Taxonomy" id="293382"/>
    <lineage>
        <taxon>Eukaryota</taxon>
        <taxon>Fungi</taxon>
        <taxon>Dikarya</taxon>
        <taxon>Ascomycota</taxon>
        <taxon>Pezizomycotina</taxon>
        <taxon>Eurotiomycetes</taxon>
        <taxon>Eurotiomycetidae</taxon>
        <taxon>Eurotiales</taxon>
        <taxon>Aspergillaceae</taxon>
        <taxon>Penicillium</taxon>
    </lineage>
</organism>
<accession>A0AAI9TFC2</accession>
<reference evidence="1" key="2">
    <citation type="journal article" date="2016" name="Fungal Biol.">
        <title>Ochratoxin A production by Penicillium thymicola.</title>
        <authorList>
            <person name="Nguyen H.D.T."/>
            <person name="McMullin D.R."/>
            <person name="Ponomareva E."/>
            <person name="Riley R."/>
            <person name="Pomraning K.R."/>
            <person name="Baker S.E."/>
            <person name="Seifert K.A."/>
        </authorList>
    </citation>
    <scope>NUCLEOTIDE SEQUENCE</scope>
    <source>
        <strain evidence="1">DAOM 180753</strain>
    </source>
</reference>
<proteinExistence type="predicted"/>